<name>A0A6C0LY43_9ZZZZ</name>
<protein>
    <submittedName>
        <fullName evidence="2">Uncharacterized protein</fullName>
    </submittedName>
</protein>
<proteinExistence type="predicted"/>
<evidence type="ECO:0000313" key="2">
    <source>
        <dbReference type="EMBL" id="QHU34955.1"/>
    </source>
</evidence>
<organism evidence="2">
    <name type="scientific">viral metagenome</name>
    <dbReference type="NCBI Taxonomy" id="1070528"/>
    <lineage>
        <taxon>unclassified sequences</taxon>
        <taxon>metagenomes</taxon>
        <taxon>organismal metagenomes</taxon>
    </lineage>
</organism>
<dbReference type="EMBL" id="MN740581">
    <property type="protein sequence ID" value="QHU34955.1"/>
    <property type="molecule type" value="Genomic_DNA"/>
</dbReference>
<reference evidence="2" key="1">
    <citation type="journal article" date="2020" name="Nature">
        <title>Giant virus diversity and host interactions through global metagenomics.</title>
        <authorList>
            <person name="Schulz F."/>
            <person name="Roux S."/>
            <person name="Paez-Espino D."/>
            <person name="Jungbluth S."/>
            <person name="Walsh D.A."/>
            <person name="Denef V.J."/>
            <person name="McMahon K.D."/>
            <person name="Konstantinidis K.T."/>
            <person name="Eloe-Fadrosh E.A."/>
            <person name="Kyrpides N.C."/>
            <person name="Woyke T."/>
        </authorList>
    </citation>
    <scope>NUCLEOTIDE SEQUENCE</scope>
    <source>
        <strain evidence="2">GVMAG-S-1017244-22</strain>
    </source>
</reference>
<feature type="compositionally biased region" description="Pro residues" evidence="1">
    <location>
        <begin position="116"/>
        <end position="145"/>
    </location>
</feature>
<feature type="region of interest" description="Disordered" evidence="1">
    <location>
        <begin position="1"/>
        <end position="25"/>
    </location>
</feature>
<accession>A0A6C0LY43</accession>
<dbReference type="AlphaFoldDB" id="A0A6C0LY43"/>
<evidence type="ECO:0000256" key="1">
    <source>
        <dbReference type="SAM" id="MobiDB-lite"/>
    </source>
</evidence>
<sequence>MKKKFTITDFSPPPKMKRKKRFTRKELLQLEKNKKGKKKILSLQNIEKKRGFTIAELSHQPIIQKKIKRLSSPKQPKLKNTRFLIEDVILPPKYIKKTKTKFLIEDVILSPKRPSNSPPKPQSNSPPKPPSNSPPKPPSNSPPKRPSNSPSRCISGSPPSAIVQNPYCSCNGNCNWCQLHRLLEKSAQQIGKGIVTRKIRKRK</sequence>
<feature type="region of interest" description="Disordered" evidence="1">
    <location>
        <begin position="110"/>
        <end position="156"/>
    </location>
</feature>